<name>A0A433QW18_9FUNG</name>
<dbReference type="EMBL" id="RBNJ01000789">
    <property type="protein sequence ID" value="RUS34011.1"/>
    <property type="molecule type" value="Genomic_DNA"/>
</dbReference>
<comment type="caution">
    <text evidence="2">The sequence shown here is derived from an EMBL/GenBank/DDBJ whole genome shotgun (WGS) entry which is preliminary data.</text>
</comment>
<organism evidence="2 3">
    <name type="scientific">Jimgerdemannia flammicorona</name>
    <dbReference type="NCBI Taxonomy" id="994334"/>
    <lineage>
        <taxon>Eukaryota</taxon>
        <taxon>Fungi</taxon>
        <taxon>Fungi incertae sedis</taxon>
        <taxon>Mucoromycota</taxon>
        <taxon>Mucoromycotina</taxon>
        <taxon>Endogonomycetes</taxon>
        <taxon>Endogonales</taxon>
        <taxon>Endogonaceae</taxon>
        <taxon>Jimgerdemannia</taxon>
    </lineage>
</organism>
<feature type="compositionally biased region" description="Basic residues" evidence="1">
    <location>
        <begin position="18"/>
        <end position="28"/>
    </location>
</feature>
<evidence type="ECO:0000256" key="1">
    <source>
        <dbReference type="SAM" id="MobiDB-lite"/>
    </source>
</evidence>
<evidence type="ECO:0000313" key="3">
    <source>
        <dbReference type="Proteomes" id="UP000274822"/>
    </source>
</evidence>
<keyword evidence="3" id="KW-1185">Reference proteome</keyword>
<feature type="region of interest" description="Disordered" evidence="1">
    <location>
        <begin position="1"/>
        <end position="33"/>
    </location>
</feature>
<dbReference type="AlphaFoldDB" id="A0A433QW18"/>
<reference evidence="2 3" key="1">
    <citation type="journal article" date="2018" name="New Phytol.">
        <title>Phylogenomics of Endogonaceae and evolution of mycorrhizas within Mucoromycota.</title>
        <authorList>
            <person name="Chang Y."/>
            <person name="Desiro A."/>
            <person name="Na H."/>
            <person name="Sandor L."/>
            <person name="Lipzen A."/>
            <person name="Clum A."/>
            <person name="Barry K."/>
            <person name="Grigoriev I.V."/>
            <person name="Martin F.M."/>
            <person name="Stajich J.E."/>
            <person name="Smith M.E."/>
            <person name="Bonito G."/>
            <person name="Spatafora J.W."/>
        </authorList>
    </citation>
    <scope>NUCLEOTIDE SEQUENCE [LARGE SCALE GENOMIC DNA]</scope>
    <source>
        <strain evidence="2 3">AD002</strain>
    </source>
</reference>
<evidence type="ECO:0000313" key="2">
    <source>
        <dbReference type="EMBL" id="RUS34011.1"/>
    </source>
</evidence>
<proteinExistence type="predicted"/>
<feature type="region of interest" description="Disordered" evidence="1">
    <location>
        <begin position="84"/>
        <end position="105"/>
    </location>
</feature>
<sequence>MVRRLPGGRRAYPSLRRCPSHHNVRTTKKPPASKNINAELSRCHFSVSYLFSLPCIPHRIIVFYLLQNHWTPLSRPPYGAEIPRHDAPAYSRPHRARHRPEVARL</sequence>
<accession>A0A433QW18</accession>
<protein>
    <submittedName>
        <fullName evidence="2">Uncharacterized protein</fullName>
    </submittedName>
</protein>
<dbReference type="Proteomes" id="UP000274822">
    <property type="component" value="Unassembled WGS sequence"/>
</dbReference>
<gene>
    <name evidence="2" type="ORF">BC938DRAFT_482827</name>
</gene>